<dbReference type="SMART" id="SM00260">
    <property type="entry name" value="CheW"/>
    <property type="match status" value="1"/>
</dbReference>
<reference evidence="2 3" key="1">
    <citation type="submission" date="2019-11" db="EMBL/GenBank/DDBJ databases">
        <title>Isolation of a new High Light Tolerant Cyanobacteria.</title>
        <authorList>
            <person name="Dobson Z."/>
            <person name="Vaughn N."/>
            <person name="Vaughn M."/>
            <person name="Fromme P."/>
            <person name="Mazor Y."/>
        </authorList>
    </citation>
    <scope>NUCLEOTIDE SEQUENCE [LARGE SCALE GENOMIC DNA]</scope>
    <source>
        <strain evidence="2 3">0216</strain>
    </source>
</reference>
<evidence type="ECO:0000313" key="2">
    <source>
        <dbReference type="EMBL" id="MTF38217.1"/>
    </source>
</evidence>
<feature type="domain" description="CheW-like" evidence="1">
    <location>
        <begin position="16"/>
        <end position="160"/>
    </location>
</feature>
<dbReference type="GO" id="GO:0007165">
    <property type="term" value="P:signal transduction"/>
    <property type="evidence" value="ECO:0007669"/>
    <property type="project" value="InterPro"/>
</dbReference>
<gene>
    <name evidence="2" type="ORF">GGC33_04695</name>
</gene>
<dbReference type="Gene3D" id="2.30.30.40">
    <property type="entry name" value="SH3 Domains"/>
    <property type="match status" value="1"/>
</dbReference>
<dbReference type="GO" id="GO:0006935">
    <property type="term" value="P:chemotaxis"/>
    <property type="evidence" value="ECO:0007669"/>
    <property type="project" value="InterPro"/>
</dbReference>
<sequence length="160" mass="17728">MNTANLPNQPSSSTEKVKLLVFSIGNLNTALHIDAVEKVVNYNQIFGSGLNHFGLVNLGDKEITVVDLHKKLFNSPQALSTEGKKYLLLVKNSGGETFGIVISQTPELYDVPLNVIRILPPSYRRADTLKIASHVAVFRENEEEKTIFLLDPDELINPNT</sequence>
<dbReference type="InterPro" id="IPR036061">
    <property type="entry name" value="CheW-like_dom_sf"/>
</dbReference>
<dbReference type="InterPro" id="IPR002545">
    <property type="entry name" value="CheW-lke_dom"/>
</dbReference>
<dbReference type="Gene3D" id="2.40.50.180">
    <property type="entry name" value="CheA-289, Domain 4"/>
    <property type="match status" value="1"/>
</dbReference>
<accession>A0A844GP23</accession>
<dbReference type="PROSITE" id="PS50851">
    <property type="entry name" value="CHEW"/>
    <property type="match status" value="1"/>
</dbReference>
<comment type="caution">
    <text evidence="2">The sequence shown here is derived from an EMBL/GenBank/DDBJ whole genome shotgun (WGS) entry which is preliminary data.</text>
</comment>
<dbReference type="EMBL" id="WMIA01000004">
    <property type="protein sequence ID" value="MTF38217.1"/>
    <property type="molecule type" value="Genomic_DNA"/>
</dbReference>
<protein>
    <submittedName>
        <fullName evidence="2">Chemotaxis protein CheW</fullName>
    </submittedName>
</protein>
<dbReference type="RefSeq" id="WP_015220552.1">
    <property type="nucleotide sequence ID" value="NZ_WMIA01000004.1"/>
</dbReference>
<evidence type="ECO:0000313" key="3">
    <source>
        <dbReference type="Proteomes" id="UP000437131"/>
    </source>
</evidence>
<proteinExistence type="predicted"/>
<dbReference type="SUPFAM" id="SSF50341">
    <property type="entry name" value="CheW-like"/>
    <property type="match status" value="1"/>
</dbReference>
<evidence type="ECO:0000259" key="1">
    <source>
        <dbReference type="PROSITE" id="PS50851"/>
    </source>
</evidence>
<dbReference type="AlphaFoldDB" id="A0A844GP23"/>
<name>A0A844GP23_9CHRO</name>
<dbReference type="Proteomes" id="UP000437131">
    <property type="component" value="Unassembled WGS sequence"/>
</dbReference>
<dbReference type="Pfam" id="PF01584">
    <property type="entry name" value="CheW"/>
    <property type="match status" value="1"/>
</dbReference>
<organism evidence="2 3">
    <name type="scientific">Cyanobacterium aponinum 0216</name>
    <dbReference type="NCBI Taxonomy" id="2676140"/>
    <lineage>
        <taxon>Bacteria</taxon>
        <taxon>Bacillati</taxon>
        <taxon>Cyanobacteriota</taxon>
        <taxon>Cyanophyceae</taxon>
        <taxon>Oscillatoriophycideae</taxon>
        <taxon>Chroococcales</taxon>
        <taxon>Geminocystaceae</taxon>
        <taxon>Cyanobacterium</taxon>
    </lineage>
</organism>